<protein>
    <submittedName>
        <fullName evidence="1">Uncharacterized protein</fullName>
    </submittedName>
</protein>
<sequence>MLHKNSRKPLEAEYYQASKGIVFW</sequence>
<dbReference type="VEuPathDB" id="VectorBase:AQUA014785"/>
<organism evidence="1 2">
    <name type="scientific">Anopheles quadriannulatus</name>
    <name type="common">Mosquito</name>
    <dbReference type="NCBI Taxonomy" id="34691"/>
    <lineage>
        <taxon>Eukaryota</taxon>
        <taxon>Metazoa</taxon>
        <taxon>Ecdysozoa</taxon>
        <taxon>Arthropoda</taxon>
        <taxon>Hexapoda</taxon>
        <taxon>Insecta</taxon>
        <taxon>Pterygota</taxon>
        <taxon>Neoptera</taxon>
        <taxon>Endopterygota</taxon>
        <taxon>Diptera</taxon>
        <taxon>Nematocera</taxon>
        <taxon>Culicoidea</taxon>
        <taxon>Culicidae</taxon>
        <taxon>Anophelinae</taxon>
        <taxon>Anopheles</taxon>
    </lineage>
</organism>
<proteinExistence type="predicted"/>
<dbReference type="AlphaFoldDB" id="A0A182XSH2"/>
<dbReference type="Proteomes" id="UP000076407">
    <property type="component" value="Unassembled WGS sequence"/>
</dbReference>
<reference evidence="1" key="1">
    <citation type="submission" date="2020-05" db="UniProtKB">
        <authorList>
            <consortium name="EnsemblMetazoa"/>
        </authorList>
    </citation>
    <scope>IDENTIFICATION</scope>
    <source>
        <strain evidence="1">SANGQUA</strain>
    </source>
</reference>
<dbReference type="EnsemblMetazoa" id="AQUA014785-RA">
    <property type="protein sequence ID" value="AQUA014785-PA"/>
    <property type="gene ID" value="AQUA014785"/>
</dbReference>
<keyword evidence="2" id="KW-1185">Reference proteome</keyword>
<evidence type="ECO:0000313" key="2">
    <source>
        <dbReference type="Proteomes" id="UP000076407"/>
    </source>
</evidence>
<accession>A0A182XSH2</accession>
<evidence type="ECO:0000313" key="1">
    <source>
        <dbReference type="EnsemblMetazoa" id="AQUA014785-PA"/>
    </source>
</evidence>
<name>A0A182XSH2_ANOQN</name>